<accession>A0A0A2GAM6</accession>
<dbReference type="EMBL" id="JRFA01000014">
    <property type="protein sequence ID" value="KGN74388.1"/>
    <property type="molecule type" value="Genomic_DNA"/>
</dbReference>
<feature type="binding site" evidence="4">
    <location>
        <position position="144"/>
    </location>
    <ligand>
        <name>Fe cation</name>
        <dbReference type="ChEBI" id="CHEBI:24875"/>
    </ligand>
</feature>
<dbReference type="eggNOG" id="COG0242">
    <property type="taxonomic scope" value="Bacteria"/>
</dbReference>
<evidence type="ECO:0000256" key="4">
    <source>
        <dbReference type="HAMAP-Rule" id="MF_00163"/>
    </source>
</evidence>
<dbReference type="GO" id="GO:0042586">
    <property type="term" value="F:peptide deformylase activity"/>
    <property type="evidence" value="ECO:0007669"/>
    <property type="project" value="UniProtKB-UniRule"/>
</dbReference>
<dbReference type="OrthoDB" id="9784988at2"/>
<evidence type="ECO:0000256" key="1">
    <source>
        <dbReference type="ARBA" id="ARBA00010759"/>
    </source>
</evidence>
<dbReference type="PRINTS" id="PR01576">
    <property type="entry name" value="PDEFORMYLASE"/>
</dbReference>
<reference evidence="6 8" key="2">
    <citation type="submission" date="2018-06" db="EMBL/GenBank/DDBJ databases">
        <authorList>
            <consortium name="Pathogen Informatics"/>
            <person name="Doyle S."/>
        </authorList>
    </citation>
    <scope>NUCLEOTIDE SEQUENCE [LARGE SCALE GENOMIC DNA]</scope>
    <source>
        <strain evidence="6 8">NCTC11632</strain>
    </source>
</reference>
<dbReference type="NCBIfam" id="NF001159">
    <property type="entry name" value="PRK00150.1-3"/>
    <property type="match status" value="1"/>
</dbReference>
<dbReference type="GO" id="GO:0006412">
    <property type="term" value="P:translation"/>
    <property type="evidence" value="ECO:0007669"/>
    <property type="project" value="UniProtKB-UniRule"/>
</dbReference>
<comment type="cofactor">
    <cofactor evidence="4">
        <name>Fe(2+)</name>
        <dbReference type="ChEBI" id="CHEBI:29033"/>
    </cofactor>
    <text evidence="4">Binds 1 Fe(2+) ion.</text>
</comment>
<evidence type="ECO:0000256" key="2">
    <source>
        <dbReference type="ARBA" id="ARBA00022723"/>
    </source>
</evidence>
<feature type="binding site" evidence="4">
    <location>
        <position position="140"/>
    </location>
    <ligand>
        <name>Fe cation</name>
        <dbReference type="ChEBI" id="CHEBI:24875"/>
    </ligand>
</feature>
<dbReference type="STRING" id="28115.HQ47_04885"/>
<evidence type="ECO:0000313" key="8">
    <source>
        <dbReference type="Proteomes" id="UP000254156"/>
    </source>
</evidence>
<dbReference type="CDD" id="cd00487">
    <property type="entry name" value="Pep_deformylase"/>
    <property type="match status" value="1"/>
</dbReference>
<dbReference type="SUPFAM" id="SSF56420">
    <property type="entry name" value="Peptide deformylase"/>
    <property type="match status" value="1"/>
</dbReference>
<evidence type="ECO:0000313" key="5">
    <source>
        <dbReference type="EMBL" id="KGN74388.1"/>
    </source>
</evidence>
<dbReference type="InterPro" id="IPR036821">
    <property type="entry name" value="Peptide_deformylase_sf"/>
</dbReference>
<dbReference type="Gene3D" id="3.90.45.10">
    <property type="entry name" value="Peptide deformylase"/>
    <property type="match status" value="1"/>
</dbReference>
<dbReference type="PIRSF" id="PIRSF004749">
    <property type="entry name" value="Pep_def"/>
    <property type="match status" value="1"/>
</dbReference>
<dbReference type="GO" id="GO:0046872">
    <property type="term" value="F:metal ion binding"/>
    <property type="evidence" value="ECO:0007669"/>
    <property type="project" value="UniProtKB-KW"/>
</dbReference>
<dbReference type="HAMAP" id="MF_00163">
    <property type="entry name" value="Pep_deformylase"/>
    <property type="match status" value="1"/>
</dbReference>
<feature type="active site" evidence="4">
    <location>
        <position position="141"/>
    </location>
</feature>
<dbReference type="EC" id="3.5.1.88" evidence="4"/>
<gene>
    <name evidence="4 6" type="primary">def</name>
    <name evidence="5" type="ORF">HQ47_04885</name>
    <name evidence="6" type="ORF">NCTC11632_00850</name>
</gene>
<keyword evidence="4" id="KW-0408">Iron</keyword>
<dbReference type="AlphaFoldDB" id="A0A0A2GAM6"/>
<organism evidence="5 7">
    <name type="scientific">Porphyromonas macacae</name>
    <dbReference type="NCBI Taxonomy" id="28115"/>
    <lineage>
        <taxon>Bacteria</taxon>
        <taxon>Pseudomonadati</taxon>
        <taxon>Bacteroidota</taxon>
        <taxon>Bacteroidia</taxon>
        <taxon>Bacteroidales</taxon>
        <taxon>Porphyromonadaceae</taxon>
        <taxon>Porphyromonas</taxon>
    </lineage>
</organism>
<sequence>MQLPVYLYGQPVLRKVSEDIDAEYEGLEKLIADMWETMYHSDGIGLAAPQIGRAIRLLVIDADPMAENFPECKGFKRCMINARIISSSEETCSEYEGCLSLPGIGENVIRPQEVTIEYVDEHFTSHREHLTGFAARVVQHEYDHLEGCLFIDKISPIRKQLIKGKLNKILKGQAYTTYRIAPMKK</sequence>
<dbReference type="Proteomes" id="UP000254156">
    <property type="component" value="Unassembled WGS sequence"/>
</dbReference>
<dbReference type="PANTHER" id="PTHR10458">
    <property type="entry name" value="PEPTIDE DEFORMYLASE"/>
    <property type="match status" value="1"/>
</dbReference>
<evidence type="ECO:0000313" key="7">
    <source>
        <dbReference type="Proteomes" id="UP000030103"/>
    </source>
</evidence>
<keyword evidence="7" id="KW-1185">Reference proteome</keyword>
<keyword evidence="3 4" id="KW-0378">Hydrolase</keyword>
<dbReference type="InterPro" id="IPR023635">
    <property type="entry name" value="Peptide_deformylase"/>
</dbReference>
<comment type="catalytic activity">
    <reaction evidence="4">
        <text>N-terminal N-formyl-L-methionyl-[peptide] + H2O = N-terminal L-methionyl-[peptide] + formate</text>
        <dbReference type="Rhea" id="RHEA:24420"/>
        <dbReference type="Rhea" id="RHEA-COMP:10639"/>
        <dbReference type="Rhea" id="RHEA-COMP:10640"/>
        <dbReference type="ChEBI" id="CHEBI:15377"/>
        <dbReference type="ChEBI" id="CHEBI:15740"/>
        <dbReference type="ChEBI" id="CHEBI:49298"/>
        <dbReference type="ChEBI" id="CHEBI:64731"/>
        <dbReference type="EC" id="3.5.1.88"/>
    </reaction>
</comment>
<dbReference type="Proteomes" id="UP000030103">
    <property type="component" value="Unassembled WGS sequence"/>
</dbReference>
<comment type="function">
    <text evidence="4">Removes the formyl group from the N-terminal Met of newly synthesized proteins. Requires at least a dipeptide for an efficient rate of reaction. N-terminal L-methionine is a prerequisite for activity but the enzyme has broad specificity at other positions.</text>
</comment>
<feature type="binding site" evidence="4">
    <location>
        <position position="98"/>
    </location>
    <ligand>
        <name>Fe cation</name>
        <dbReference type="ChEBI" id="CHEBI:24875"/>
    </ligand>
</feature>
<dbReference type="RefSeq" id="WP_025003964.1">
    <property type="nucleotide sequence ID" value="NZ_JRFA01000014.1"/>
</dbReference>
<dbReference type="Pfam" id="PF01327">
    <property type="entry name" value="Pep_deformylase"/>
    <property type="match status" value="1"/>
</dbReference>
<proteinExistence type="inferred from homology"/>
<dbReference type="NCBIfam" id="TIGR00079">
    <property type="entry name" value="pept_deformyl"/>
    <property type="match status" value="1"/>
</dbReference>
<dbReference type="EMBL" id="UGTF01000002">
    <property type="protein sequence ID" value="SUB88776.1"/>
    <property type="molecule type" value="Genomic_DNA"/>
</dbReference>
<dbReference type="PANTHER" id="PTHR10458:SF22">
    <property type="entry name" value="PEPTIDE DEFORMYLASE"/>
    <property type="match status" value="1"/>
</dbReference>
<evidence type="ECO:0000313" key="6">
    <source>
        <dbReference type="EMBL" id="SUB88776.1"/>
    </source>
</evidence>
<protein>
    <recommendedName>
        <fullName evidence="4">Peptide deformylase</fullName>
        <shortName evidence="4">PDF</shortName>
        <ecNumber evidence="4">3.5.1.88</ecNumber>
    </recommendedName>
    <alternativeName>
        <fullName evidence="4">Polypeptide deformylase</fullName>
    </alternativeName>
</protein>
<evidence type="ECO:0000256" key="3">
    <source>
        <dbReference type="ARBA" id="ARBA00022801"/>
    </source>
</evidence>
<comment type="similarity">
    <text evidence="1 4">Belongs to the polypeptide deformylase family.</text>
</comment>
<reference evidence="5 7" key="1">
    <citation type="submission" date="2014-09" db="EMBL/GenBank/DDBJ databases">
        <title>Draft Genome Sequence of Porphyromonas macacae COT-192_OH2859.</title>
        <authorList>
            <person name="Wallis C."/>
            <person name="Deusch O."/>
            <person name="O'Flynn C."/>
            <person name="Davis I."/>
            <person name="Horsfall A."/>
            <person name="Kirkwood N."/>
            <person name="Harris S."/>
            <person name="Eisen J.A."/>
            <person name="Coil D.A."/>
            <person name="Darling A.E."/>
            <person name="Jospin G."/>
            <person name="Alexiev A."/>
        </authorList>
    </citation>
    <scope>NUCLEOTIDE SEQUENCE [LARGE SCALE GENOMIC DNA]</scope>
    <source>
        <strain evidence="7">COT-192 OH2859</strain>
        <strain evidence="5">COT-192_OH2859</strain>
    </source>
</reference>
<keyword evidence="2 4" id="KW-0479">Metal-binding</keyword>
<name>A0A0A2GAM6_9PORP</name>
<keyword evidence="4" id="KW-0648">Protein biosynthesis</keyword>